<dbReference type="Gene3D" id="1.10.287.110">
    <property type="entry name" value="DnaJ domain"/>
    <property type="match status" value="1"/>
</dbReference>
<dbReference type="AlphaFoldDB" id="A0A1Q9E602"/>
<evidence type="ECO:0000259" key="2">
    <source>
        <dbReference type="PROSITE" id="PS50076"/>
    </source>
</evidence>
<dbReference type="SUPFAM" id="SSF46565">
    <property type="entry name" value="Chaperone J-domain"/>
    <property type="match status" value="1"/>
</dbReference>
<dbReference type="PROSITE" id="PS50076">
    <property type="entry name" value="DNAJ_2"/>
    <property type="match status" value="1"/>
</dbReference>
<organism evidence="3 4">
    <name type="scientific">Symbiodinium microadriaticum</name>
    <name type="common">Dinoflagellate</name>
    <name type="synonym">Zooxanthella microadriatica</name>
    <dbReference type="NCBI Taxonomy" id="2951"/>
    <lineage>
        <taxon>Eukaryota</taxon>
        <taxon>Sar</taxon>
        <taxon>Alveolata</taxon>
        <taxon>Dinophyceae</taxon>
        <taxon>Suessiales</taxon>
        <taxon>Symbiodiniaceae</taxon>
        <taxon>Symbiodinium</taxon>
    </lineage>
</organism>
<dbReference type="SMART" id="SM00271">
    <property type="entry name" value="DnaJ"/>
    <property type="match status" value="1"/>
</dbReference>
<dbReference type="PANTHER" id="PTHR24074">
    <property type="entry name" value="CO-CHAPERONE PROTEIN DJLA"/>
    <property type="match status" value="1"/>
</dbReference>
<dbReference type="InterPro" id="IPR018253">
    <property type="entry name" value="DnaJ_domain_CS"/>
</dbReference>
<dbReference type="OrthoDB" id="445556at2759"/>
<feature type="domain" description="J" evidence="2">
    <location>
        <begin position="96"/>
        <end position="157"/>
    </location>
</feature>
<dbReference type="InterPro" id="IPR001623">
    <property type="entry name" value="DnaJ_domain"/>
</dbReference>
<dbReference type="Proteomes" id="UP000186817">
    <property type="component" value="Unassembled WGS sequence"/>
</dbReference>
<dbReference type="PROSITE" id="PS00636">
    <property type="entry name" value="DNAJ_1"/>
    <property type="match status" value="1"/>
</dbReference>
<feature type="compositionally biased region" description="Basic residues" evidence="1">
    <location>
        <begin position="164"/>
        <end position="179"/>
    </location>
</feature>
<dbReference type="CDD" id="cd06257">
    <property type="entry name" value="DnaJ"/>
    <property type="match status" value="1"/>
</dbReference>
<keyword evidence="4" id="KW-1185">Reference proteome</keyword>
<comment type="caution">
    <text evidence="3">The sequence shown here is derived from an EMBL/GenBank/DDBJ whole genome shotgun (WGS) entry which is preliminary data.</text>
</comment>
<name>A0A1Q9E602_SYMMI</name>
<dbReference type="EMBL" id="LSRX01000252">
    <property type="protein sequence ID" value="OLQ02851.1"/>
    <property type="molecule type" value="Genomic_DNA"/>
</dbReference>
<reference evidence="3 4" key="1">
    <citation type="submission" date="2016-02" db="EMBL/GenBank/DDBJ databases">
        <title>Genome analysis of coral dinoflagellate symbionts highlights evolutionary adaptations to a symbiotic lifestyle.</title>
        <authorList>
            <person name="Aranda M."/>
            <person name="Li Y."/>
            <person name="Liew Y.J."/>
            <person name="Baumgarten S."/>
            <person name="Simakov O."/>
            <person name="Wilson M."/>
            <person name="Piel J."/>
            <person name="Ashoor H."/>
            <person name="Bougouffa S."/>
            <person name="Bajic V.B."/>
            <person name="Ryu T."/>
            <person name="Ravasi T."/>
            <person name="Bayer T."/>
            <person name="Micklem G."/>
            <person name="Kim H."/>
            <person name="Bhak J."/>
            <person name="Lajeunesse T.C."/>
            <person name="Voolstra C.R."/>
        </authorList>
    </citation>
    <scope>NUCLEOTIDE SEQUENCE [LARGE SCALE GENOMIC DNA]</scope>
    <source>
        <strain evidence="3 4">CCMP2467</strain>
    </source>
</reference>
<evidence type="ECO:0000256" key="1">
    <source>
        <dbReference type="SAM" id="MobiDB-lite"/>
    </source>
</evidence>
<evidence type="ECO:0000313" key="3">
    <source>
        <dbReference type="EMBL" id="OLQ02851.1"/>
    </source>
</evidence>
<dbReference type="InterPro" id="IPR050817">
    <property type="entry name" value="DjlA_DnaK_co-chaperone"/>
</dbReference>
<accession>A0A1Q9E602</accession>
<dbReference type="InterPro" id="IPR036869">
    <property type="entry name" value="J_dom_sf"/>
</dbReference>
<proteinExistence type="predicted"/>
<dbReference type="Pfam" id="PF00226">
    <property type="entry name" value="DnaJ"/>
    <property type="match status" value="1"/>
</dbReference>
<sequence>MHALPGRLALSDCVASPWQLPPLWVVIATGTDRIHKLETMQYQSSSMPAPVIRNVAEDSVHVASDAQSDCAIFFNSDMFSDFFFFTFFRGMALPETHYEVLGAGPQASLCELRAAFKRRALELHPDKGGSKEGFQRALHAFEVLSDDVSRAQYDTDLRRRRAAKRVLASRKKEAPRKKAGLASRNSMPAEMDPASPPTGGARVRRRRDAGPPRKPPVSPSRAEQKAKIRQLEDRLMCKVFTLLQKVSAPHRRGLLQRSFSQAQRLALEVTRKALEFQVHIPSYSIGLSGS</sequence>
<feature type="region of interest" description="Disordered" evidence="1">
    <location>
        <begin position="164"/>
        <end position="228"/>
    </location>
</feature>
<evidence type="ECO:0000313" key="4">
    <source>
        <dbReference type="Proteomes" id="UP000186817"/>
    </source>
</evidence>
<gene>
    <name evidence="3" type="primary">DNAJ1</name>
    <name evidence="3" type="ORF">AK812_SmicGene14269</name>
</gene>
<protein>
    <submittedName>
        <fullName evidence="3">DnaJ protein-like</fullName>
    </submittedName>
</protein>